<evidence type="ECO:0000313" key="2">
    <source>
        <dbReference type="Proteomes" id="UP000230889"/>
    </source>
</evidence>
<evidence type="ECO:0000313" key="1">
    <source>
        <dbReference type="EMBL" id="ATQ51332.1"/>
    </source>
</evidence>
<organism evidence="1 2">
    <name type="scientific">Brucella suis</name>
    <dbReference type="NCBI Taxonomy" id="29461"/>
    <lineage>
        <taxon>Bacteria</taxon>
        <taxon>Pseudomonadati</taxon>
        <taxon>Pseudomonadota</taxon>
        <taxon>Alphaproteobacteria</taxon>
        <taxon>Hyphomicrobiales</taxon>
        <taxon>Brucellaceae</taxon>
        <taxon>Brucella/Ochrobactrum group</taxon>
        <taxon>Brucella</taxon>
    </lineage>
</organism>
<proteinExistence type="predicted"/>
<dbReference type="AlphaFoldDB" id="A0AAI8E6Z9"/>
<accession>A0AAI8E6Z9</accession>
<name>A0AAI8E6Z9_BRUSS</name>
<dbReference type="EMBL" id="CP024420">
    <property type="protein sequence ID" value="ATQ51332.1"/>
    <property type="molecule type" value="Genomic_DNA"/>
</dbReference>
<gene>
    <name evidence="1" type="ORF">CS875_00960</name>
</gene>
<sequence>MKIATNNDCVKTILADIDRKCALYSVSCLQTAKRVMTVSGTFAAGAEEYKWTITSDMPRD</sequence>
<protein>
    <submittedName>
        <fullName evidence="1">Uncharacterized protein</fullName>
    </submittedName>
</protein>
<reference evidence="1 2" key="1">
    <citation type="submission" date="2017-10" db="EMBL/GenBank/DDBJ databases">
        <title>First isolation and characterization of Brucella suis from yak.</title>
        <authorList>
            <person name="Yang X."/>
            <person name="Wang N."/>
            <person name="Cao X."/>
            <person name="Bie P."/>
            <person name="Wang J."/>
            <person name="Lyu Y."/>
            <person name="Wu Q."/>
        </authorList>
    </citation>
    <scope>NUCLEOTIDE SEQUENCE [LARGE SCALE GENOMIC DNA]</scope>
    <source>
        <strain evidence="1 2">QH05</strain>
    </source>
</reference>
<dbReference type="Proteomes" id="UP000230889">
    <property type="component" value="Chromosome 1"/>
</dbReference>